<dbReference type="WBParaSite" id="ES5_v2.g30330.t1">
    <property type="protein sequence ID" value="ES5_v2.g30330.t1"/>
    <property type="gene ID" value="ES5_v2.g30330"/>
</dbReference>
<proteinExistence type="predicted"/>
<evidence type="ECO:0000313" key="2">
    <source>
        <dbReference type="WBParaSite" id="ES5_v2.g30330.t1"/>
    </source>
</evidence>
<dbReference type="Proteomes" id="UP000887579">
    <property type="component" value="Unplaced"/>
</dbReference>
<accession>A0AC34GKY6</accession>
<evidence type="ECO:0000313" key="1">
    <source>
        <dbReference type="Proteomes" id="UP000887579"/>
    </source>
</evidence>
<protein>
    <submittedName>
        <fullName evidence="2">GYF domain-containing protein</fullName>
    </submittedName>
</protein>
<reference evidence="2" key="1">
    <citation type="submission" date="2022-11" db="UniProtKB">
        <authorList>
            <consortium name="WormBaseParasite"/>
        </authorList>
    </citation>
    <scope>IDENTIFICATION</scope>
</reference>
<organism evidence="1 2">
    <name type="scientific">Panagrolaimus sp. ES5</name>
    <dbReference type="NCBI Taxonomy" id="591445"/>
    <lineage>
        <taxon>Eukaryota</taxon>
        <taxon>Metazoa</taxon>
        <taxon>Ecdysozoa</taxon>
        <taxon>Nematoda</taxon>
        <taxon>Chromadorea</taxon>
        <taxon>Rhabditida</taxon>
        <taxon>Tylenchina</taxon>
        <taxon>Panagrolaimomorpha</taxon>
        <taxon>Panagrolaimoidea</taxon>
        <taxon>Panagrolaimidae</taxon>
        <taxon>Panagrolaimus</taxon>
    </lineage>
</organism>
<sequence>MGSQASNPGGIWYVRSPDGSQSGPHEAATMLQWYEKNLIGEDMKFSASFDQPFFTLDQLIQNNGRATPFLLKHVQLDSPLFQRAILNTVSSIIQLKKEEIPTHTNATKLALSGTKKSSSAVSSVWGYYDRNQIPSNSRLAAFAPDQPASDLRKW</sequence>
<name>A0AC34GKY6_9BILA</name>